<feature type="compositionally biased region" description="Polar residues" evidence="1">
    <location>
        <begin position="34"/>
        <end position="49"/>
    </location>
</feature>
<feature type="non-terminal residue" evidence="2">
    <location>
        <position position="130"/>
    </location>
</feature>
<sequence length="130" mass="14930">RSNTIDSGRPSPKLPNAPQRMNSLKDANRPVLPRSNSLRNPPVRSNSLRGGSPQLRGRGGRLMPQRQNTTARAEFLQRQMKNMSLSDDEGYADYLKNFNDNEEYSQVYDFMLGNDKYYNENSDYSRPNLN</sequence>
<accession>A0A9N9JQN3</accession>
<dbReference type="EMBL" id="CAJVPV010063263">
    <property type="protein sequence ID" value="CAG8792734.1"/>
    <property type="molecule type" value="Genomic_DNA"/>
</dbReference>
<keyword evidence="3" id="KW-1185">Reference proteome</keyword>
<evidence type="ECO:0000313" key="3">
    <source>
        <dbReference type="Proteomes" id="UP000789342"/>
    </source>
</evidence>
<feature type="non-terminal residue" evidence="2">
    <location>
        <position position="1"/>
    </location>
</feature>
<dbReference type="Proteomes" id="UP000789342">
    <property type="component" value="Unassembled WGS sequence"/>
</dbReference>
<comment type="caution">
    <text evidence="2">The sequence shown here is derived from an EMBL/GenBank/DDBJ whole genome shotgun (WGS) entry which is preliminary data.</text>
</comment>
<dbReference type="OrthoDB" id="9450131at2759"/>
<dbReference type="AlphaFoldDB" id="A0A9N9JQN3"/>
<evidence type="ECO:0000256" key="1">
    <source>
        <dbReference type="SAM" id="MobiDB-lite"/>
    </source>
</evidence>
<proteinExistence type="predicted"/>
<protein>
    <submittedName>
        <fullName evidence="2">3474_t:CDS:1</fullName>
    </submittedName>
</protein>
<organism evidence="2 3">
    <name type="scientific">Acaulospora morrowiae</name>
    <dbReference type="NCBI Taxonomy" id="94023"/>
    <lineage>
        <taxon>Eukaryota</taxon>
        <taxon>Fungi</taxon>
        <taxon>Fungi incertae sedis</taxon>
        <taxon>Mucoromycota</taxon>
        <taxon>Glomeromycotina</taxon>
        <taxon>Glomeromycetes</taxon>
        <taxon>Diversisporales</taxon>
        <taxon>Acaulosporaceae</taxon>
        <taxon>Acaulospora</taxon>
    </lineage>
</organism>
<reference evidence="2" key="1">
    <citation type="submission" date="2021-06" db="EMBL/GenBank/DDBJ databases">
        <authorList>
            <person name="Kallberg Y."/>
            <person name="Tangrot J."/>
            <person name="Rosling A."/>
        </authorList>
    </citation>
    <scope>NUCLEOTIDE SEQUENCE</scope>
    <source>
        <strain evidence="2">CL551</strain>
    </source>
</reference>
<evidence type="ECO:0000313" key="2">
    <source>
        <dbReference type="EMBL" id="CAG8792734.1"/>
    </source>
</evidence>
<name>A0A9N9JQN3_9GLOM</name>
<feature type="region of interest" description="Disordered" evidence="1">
    <location>
        <begin position="1"/>
        <end position="70"/>
    </location>
</feature>
<gene>
    <name evidence="2" type="ORF">AMORRO_LOCUS18281</name>
</gene>